<dbReference type="SUPFAM" id="SSF56219">
    <property type="entry name" value="DNase I-like"/>
    <property type="match status" value="1"/>
</dbReference>
<dbReference type="InterPro" id="IPR017766">
    <property type="entry name" value="Sphingomyelinase/PLipase_C"/>
</dbReference>
<evidence type="ECO:0000256" key="2">
    <source>
        <dbReference type="ARBA" id="ARBA00012369"/>
    </source>
</evidence>
<dbReference type="GO" id="GO:0005576">
    <property type="term" value="C:extracellular region"/>
    <property type="evidence" value="ECO:0007669"/>
    <property type="project" value="InterPro"/>
</dbReference>
<protein>
    <recommendedName>
        <fullName evidence="2">sphingomyelin phosphodiesterase</fullName>
        <ecNumber evidence="2">3.1.4.12</ecNumber>
    </recommendedName>
</protein>
<evidence type="ECO:0000256" key="1">
    <source>
        <dbReference type="ARBA" id="ARBA00006335"/>
    </source>
</evidence>
<proteinExistence type="inferred from homology"/>
<dbReference type="CDD" id="cd06093">
    <property type="entry name" value="PX_domain"/>
    <property type="match status" value="1"/>
</dbReference>
<dbReference type="EC" id="3.1.4.12" evidence="2"/>
<dbReference type="SMART" id="SM00312">
    <property type="entry name" value="PX"/>
    <property type="match status" value="1"/>
</dbReference>
<dbReference type="PANTHER" id="PTHR16320">
    <property type="entry name" value="SPHINGOMYELINASE FAMILY MEMBER"/>
    <property type="match status" value="1"/>
</dbReference>
<name>A0A067CC57_SAPPC</name>
<dbReference type="InterPro" id="IPR036691">
    <property type="entry name" value="Endo/exonu/phosph_ase_sf"/>
</dbReference>
<dbReference type="InterPro" id="IPR005135">
    <property type="entry name" value="Endo/exonuclease/phosphatase"/>
</dbReference>
<dbReference type="SUPFAM" id="SSF64268">
    <property type="entry name" value="PX domain"/>
    <property type="match status" value="1"/>
</dbReference>
<dbReference type="GO" id="GO:0035091">
    <property type="term" value="F:phosphatidylinositol binding"/>
    <property type="evidence" value="ECO:0007669"/>
    <property type="project" value="InterPro"/>
</dbReference>
<evidence type="ECO:0000256" key="5">
    <source>
        <dbReference type="SAM" id="MobiDB-lite"/>
    </source>
</evidence>
<dbReference type="InterPro" id="IPR036871">
    <property type="entry name" value="PX_dom_sf"/>
</dbReference>
<dbReference type="Pfam" id="PF03372">
    <property type="entry name" value="Exo_endo_phos"/>
    <property type="match status" value="1"/>
</dbReference>
<organism evidence="7 8">
    <name type="scientific">Saprolegnia parasitica (strain CBS 223.65)</name>
    <dbReference type="NCBI Taxonomy" id="695850"/>
    <lineage>
        <taxon>Eukaryota</taxon>
        <taxon>Sar</taxon>
        <taxon>Stramenopiles</taxon>
        <taxon>Oomycota</taxon>
        <taxon>Saprolegniomycetes</taxon>
        <taxon>Saprolegniales</taxon>
        <taxon>Saprolegniaceae</taxon>
        <taxon>Saprolegnia</taxon>
    </lineage>
</organism>
<evidence type="ECO:0000313" key="7">
    <source>
        <dbReference type="EMBL" id="KDO24407.1"/>
    </source>
</evidence>
<dbReference type="OMA" id="FAMSKYP"/>
<evidence type="ECO:0000313" key="8">
    <source>
        <dbReference type="Proteomes" id="UP000030745"/>
    </source>
</evidence>
<dbReference type="PANTHER" id="PTHR16320:SF23">
    <property type="entry name" value="SPHINGOMYELINASE C 1"/>
    <property type="match status" value="1"/>
</dbReference>
<dbReference type="Gene3D" id="3.60.10.10">
    <property type="entry name" value="Endonuclease/exonuclease/phosphatase"/>
    <property type="match status" value="1"/>
</dbReference>
<accession>A0A067CC57</accession>
<feature type="domain" description="PX" evidence="6">
    <location>
        <begin position="34"/>
        <end position="157"/>
    </location>
</feature>
<feature type="region of interest" description="Disordered" evidence="5">
    <location>
        <begin position="200"/>
        <end position="233"/>
    </location>
</feature>
<dbReference type="RefSeq" id="XP_012204837.1">
    <property type="nucleotide sequence ID" value="XM_012349447.1"/>
</dbReference>
<dbReference type="AlphaFoldDB" id="A0A067CC57"/>
<evidence type="ECO:0000259" key="6">
    <source>
        <dbReference type="PROSITE" id="PS50195"/>
    </source>
</evidence>
<dbReference type="PROSITE" id="PS50195">
    <property type="entry name" value="PX"/>
    <property type="match status" value="1"/>
</dbReference>
<gene>
    <name evidence="7" type="ORF">SPRG_09796</name>
</gene>
<dbReference type="GeneID" id="24131946"/>
<keyword evidence="4" id="KW-0378">Hydrolase</keyword>
<dbReference type="KEGG" id="spar:SPRG_09796"/>
<evidence type="ECO:0000256" key="4">
    <source>
        <dbReference type="ARBA" id="ARBA00022801"/>
    </source>
</evidence>
<evidence type="ECO:0000256" key="3">
    <source>
        <dbReference type="ARBA" id="ARBA00022729"/>
    </source>
</evidence>
<dbReference type="EMBL" id="KK583242">
    <property type="protein sequence ID" value="KDO24407.1"/>
    <property type="molecule type" value="Genomic_DNA"/>
</dbReference>
<keyword evidence="3" id="KW-0732">Signal</keyword>
<comment type="similarity">
    <text evidence="1">Belongs to the neutral sphingomyelinase family.</text>
</comment>
<dbReference type="Gene3D" id="3.30.1520.10">
    <property type="entry name" value="Phox-like domain"/>
    <property type="match status" value="1"/>
</dbReference>
<dbReference type="GO" id="GO:0004767">
    <property type="term" value="F:sphingomyelin phosphodiesterase activity"/>
    <property type="evidence" value="ECO:0007669"/>
    <property type="project" value="UniProtKB-EC"/>
</dbReference>
<sequence length="796" mass="86569">MALCGDDDPPVEAAPNGVRGIKPLSGLTKMWSCANAEIGVVGAQIAQVRGGFKVYYEVHLSFPDAHKQWTVRRSYREFSDLHATLHKTFGRKLDRQSAVFPKQARVEWAWSQETRCVQAARRLKLKLNAYLHRLLELHDVHTSPIFRAFFDFRDQDVMPTSSLTQLDLDAVSPLSSTDSTSSSVNDVGSASSATISLSSLPSTASTSSSSASLTSQPTSLPRRASDTTAFRKRGNDKQLASTFSLGTQTSANLSALDPIALKALHDRSLHTLPPPSRVVKTTSDCPSVVLYGQSISLRAHAGLVIGLHKRSAWSGSQRVGAVAAVAAGITFLSGPIGITIGALGSLGKHHLSKTYSLGTSRKEAAKYDEFRIQIAEAFSSPSRPVQYGDCVRLLNVHKHQYVRITVPSDSKRGYLTADSSGKGTVFKCVSPLGYRGPVVCGSPLCLQVADAASPWYHDLIAIHKDYVTTDGSPAIFKLGIYNHPCMANDDIAMTVARPMPRSVTVRVAVYNVWLMPPIVTTFVNVSAYKTQRALAIPKALAASTTNLPDVIVFCEAFDVEAKALLASGMKQLGYLYETRVAGERSNMKALMSGVFAMSRYPIAAYDELLFGGTSLGDDKAADKAAIYFELHKGGEVIHIVGTHLQAWESPGAVATRKKQMAMMMTWLDAKMLPKRDALLFAGDFNIDKMLAEPNEFDEMLERLHARDADLAEGSSPFSFDPFTNVLASSGISSGGKQERLDYVMYSSGHREPHAATARVLPLKALDGWPDVRNNDRETLVMDLSDHYPVLGEFTFG</sequence>
<dbReference type="Proteomes" id="UP000030745">
    <property type="component" value="Unassembled WGS sequence"/>
</dbReference>
<dbReference type="InterPro" id="IPR001683">
    <property type="entry name" value="PX_dom"/>
</dbReference>
<dbReference type="CDD" id="cd09078">
    <property type="entry name" value="nSMase"/>
    <property type="match status" value="1"/>
</dbReference>
<feature type="compositionally biased region" description="Low complexity" evidence="5">
    <location>
        <begin position="200"/>
        <end position="221"/>
    </location>
</feature>
<dbReference type="Pfam" id="PF00787">
    <property type="entry name" value="PX"/>
    <property type="match status" value="1"/>
</dbReference>
<dbReference type="InterPro" id="IPR038772">
    <property type="entry name" value="Sph/SMPD2-like"/>
</dbReference>
<reference evidence="7 8" key="1">
    <citation type="journal article" date="2013" name="PLoS Genet.">
        <title>Distinctive expansion of potential virulence genes in the genome of the oomycete fish pathogen Saprolegnia parasitica.</title>
        <authorList>
            <person name="Jiang R.H."/>
            <person name="de Bruijn I."/>
            <person name="Haas B.J."/>
            <person name="Belmonte R."/>
            <person name="Lobach L."/>
            <person name="Christie J."/>
            <person name="van den Ackerveken G."/>
            <person name="Bottin A."/>
            <person name="Bulone V."/>
            <person name="Diaz-Moreno S.M."/>
            <person name="Dumas B."/>
            <person name="Fan L."/>
            <person name="Gaulin E."/>
            <person name="Govers F."/>
            <person name="Grenville-Briggs L.J."/>
            <person name="Horner N.R."/>
            <person name="Levin J.Z."/>
            <person name="Mammella M."/>
            <person name="Meijer H.J."/>
            <person name="Morris P."/>
            <person name="Nusbaum C."/>
            <person name="Oome S."/>
            <person name="Phillips A.J."/>
            <person name="van Rooyen D."/>
            <person name="Rzeszutek E."/>
            <person name="Saraiva M."/>
            <person name="Secombes C.J."/>
            <person name="Seidl M.F."/>
            <person name="Snel B."/>
            <person name="Stassen J.H."/>
            <person name="Sykes S."/>
            <person name="Tripathy S."/>
            <person name="van den Berg H."/>
            <person name="Vega-Arreguin J.C."/>
            <person name="Wawra S."/>
            <person name="Young S.K."/>
            <person name="Zeng Q."/>
            <person name="Dieguez-Uribeondo J."/>
            <person name="Russ C."/>
            <person name="Tyler B.M."/>
            <person name="van West P."/>
        </authorList>
    </citation>
    <scope>NUCLEOTIDE SEQUENCE [LARGE SCALE GENOMIC DNA]</scope>
    <source>
        <strain evidence="7 8">CBS 223.65</strain>
    </source>
</reference>
<keyword evidence="8" id="KW-1185">Reference proteome</keyword>
<dbReference type="VEuPathDB" id="FungiDB:SPRG_09796"/>
<dbReference type="OrthoDB" id="40902at2759"/>